<comment type="caution">
    <text evidence="2">The sequence shown here is derived from an EMBL/GenBank/DDBJ whole genome shotgun (WGS) entry which is preliminary data.</text>
</comment>
<dbReference type="Pfam" id="PF26622">
    <property type="entry name" value="DUF8199"/>
    <property type="match status" value="1"/>
</dbReference>
<dbReference type="InterPro" id="IPR058060">
    <property type="entry name" value="HYC_CC_PP"/>
</dbReference>
<evidence type="ECO:0000313" key="2">
    <source>
        <dbReference type="EMBL" id="MFD2891747.1"/>
    </source>
</evidence>
<name>A0ABW5YLV5_9FLAO</name>
<dbReference type="Proteomes" id="UP001597534">
    <property type="component" value="Unassembled WGS sequence"/>
</dbReference>
<protein>
    <submittedName>
        <fullName evidence="2">Uncharacterized protein</fullName>
    </submittedName>
</protein>
<organism evidence="2 3">
    <name type="scientific">Flavobacterium chuncheonense</name>
    <dbReference type="NCBI Taxonomy" id="2026653"/>
    <lineage>
        <taxon>Bacteria</taxon>
        <taxon>Pseudomonadati</taxon>
        <taxon>Bacteroidota</taxon>
        <taxon>Flavobacteriia</taxon>
        <taxon>Flavobacteriales</taxon>
        <taxon>Flavobacteriaceae</taxon>
        <taxon>Flavobacterium</taxon>
    </lineage>
</organism>
<dbReference type="RefSeq" id="WP_379811355.1">
    <property type="nucleotide sequence ID" value="NZ_JBHUPC010000012.1"/>
</dbReference>
<evidence type="ECO:0000256" key="1">
    <source>
        <dbReference type="SAM" id="SignalP"/>
    </source>
</evidence>
<sequence>MQFRKGTSVLLALFILFSNLGLAFNVHYCQNKIASVSVNYEFSETCDAPITSCCAAENNHKKCCSDKVVKLEKKSDNILVKSLQLDLHSFIVGELNWGANFNSVASVDSNQMIDFYCDSNAPPFYKLYCQLVFYA</sequence>
<keyword evidence="1" id="KW-0732">Signal</keyword>
<proteinExistence type="predicted"/>
<dbReference type="InterPro" id="IPR058512">
    <property type="entry name" value="DUF8199"/>
</dbReference>
<evidence type="ECO:0000313" key="3">
    <source>
        <dbReference type="Proteomes" id="UP001597534"/>
    </source>
</evidence>
<keyword evidence="3" id="KW-1185">Reference proteome</keyword>
<reference evidence="3" key="1">
    <citation type="journal article" date="2019" name="Int. J. Syst. Evol. Microbiol.">
        <title>The Global Catalogue of Microorganisms (GCM) 10K type strain sequencing project: providing services to taxonomists for standard genome sequencing and annotation.</title>
        <authorList>
            <consortium name="The Broad Institute Genomics Platform"/>
            <consortium name="The Broad Institute Genome Sequencing Center for Infectious Disease"/>
            <person name="Wu L."/>
            <person name="Ma J."/>
        </authorList>
    </citation>
    <scope>NUCLEOTIDE SEQUENCE [LARGE SCALE GENOMIC DNA]</scope>
    <source>
        <strain evidence="3">KCTC 22671</strain>
    </source>
</reference>
<dbReference type="NCBIfam" id="NF047658">
    <property type="entry name" value="HYC_CC_PP"/>
    <property type="match status" value="1"/>
</dbReference>
<feature type="signal peptide" evidence="1">
    <location>
        <begin position="1"/>
        <end position="23"/>
    </location>
</feature>
<dbReference type="EMBL" id="JBHUPC010000012">
    <property type="protein sequence ID" value="MFD2891747.1"/>
    <property type="molecule type" value="Genomic_DNA"/>
</dbReference>
<gene>
    <name evidence="2" type="ORF">ACFS5J_06955</name>
</gene>
<feature type="chain" id="PRO_5046637369" evidence="1">
    <location>
        <begin position="24"/>
        <end position="135"/>
    </location>
</feature>
<accession>A0ABW5YLV5</accession>